<dbReference type="Proteomes" id="UP000199012">
    <property type="component" value="Unassembled WGS sequence"/>
</dbReference>
<dbReference type="RefSeq" id="WP_139224313.1">
    <property type="nucleotide sequence ID" value="NZ_BONM01000015.1"/>
</dbReference>
<dbReference type="EMBL" id="FOKA01000004">
    <property type="protein sequence ID" value="SFA94711.1"/>
    <property type="molecule type" value="Genomic_DNA"/>
</dbReference>
<protein>
    <recommendedName>
        <fullName evidence="3">Exostosin family protein</fullName>
    </recommendedName>
</protein>
<sequence>MASRFTVVLPDGRIMPWTDLDDTAGLPKDCAYYGALLSALDAELCEPRFRFVLTWSTDTLPFSGKDVIVLQVADEWCRWPRYVDDVAAVLKTNGTFPALGWPGVRASVGLQAMSVLQWIRVTLKTLPGRPRHLRWRLTRMCARTPVIVIPLGALSPPPTQAVPWEERTVDVIFLGSIAHGQEGSRRVAGPKEYARRDMLAAVNDVKLRRPDLKFRLGETGGFVESIASDQNAYSRAMGNARVALVPRGTHLETFRFFEAIGAGAVPIVEPLPRHRYYSSGPHVRLKNWAELPRIIDYLLPVEGLHAQGYGQGLHEQCLRAWSSTYAPDAVGRSSAQELTRAFAMQEKRRR</sequence>
<keyword evidence="2" id="KW-1185">Reference proteome</keyword>
<gene>
    <name evidence="1" type="ORF">SAMN05421867_10449</name>
</gene>
<proteinExistence type="predicted"/>
<accession>A0A1I0X1D0</accession>
<dbReference type="OrthoDB" id="508282at2"/>
<evidence type="ECO:0008006" key="3">
    <source>
        <dbReference type="Google" id="ProtNLM"/>
    </source>
</evidence>
<dbReference type="AlphaFoldDB" id="A0A1I0X1D0"/>
<evidence type="ECO:0000313" key="1">
    <source>
        <dbReference type="EMBL" id="SFA94711.1"/>
    </source>
</evidence>
<name>A0A1I0X1D0_9CELL</name>
<reference evidence="2" key="1">
    <citation type="submission" date="2016-10" db="EMBL/GenBank/DDBJ databases">
        <authorList>
            <person name="Varghese N."/>
            <person name="Submissions S."/>
        </authorList>
    </citation>
    <scope>NUCLEOTIDE SEQUENCE [LARGE SCALE GENOMIC DNA]</scope>
    <source>
        <strain evidence="2">CGMCC 4.6945</strain>
    </source>
</reference>
<evidence type="ECO:0000313" key="2">
    <source>
        <dbReference type="Proteomes" id="UP000199012"/>
    </source>
</evidence>
<organism evidence="1 2">
    <name type="scientific">Cellulomonas marina</name>
    <dbReference type="NCBI Taxonomy" id="988821"/>
    <lineage>
        <taxon>Bacteria</taxon>
        <taxon>Bacillati</taxon>
        <taxon>Actinomycetota</taxon>
        <taxon>Actinomycetes</taxon>
        <taxon>Micrococcales</taxon>
        <taxon>Cellulomonadaceae</taxon>
        <taxon>Cellulomonas</taxon>
    </lineage>
</organism>